<evidence type="ECO:0000256" key="6">
    <source>
        <dbReference type="ARBA" id="ARBA00022637"/>
    </source>
</evidence>
<keyword evidence="3 19" id="KW-1048">Host nucleus</keyword>
<feature type="region of interest" description="Disordered" evidence="20">
    <location>
        <begin position="454"/>
        <end position="513"/>
    </location>
</feature>
<organismHost>
    <name type="scientific">Cercopithecidae</name>
    <name type="common">Old World monkeys</name>
    <dbReference type="NCBI Taxonomy" id="9527"/>
</organismHost>
<keyword evidence="13 19" id="KW-0946">Virion</keyword>
<accession>Q87763</accession>
<evidence type="ECO:0000256" key="18">
    <source>
        <dbReference type="PROSITE-ProRule" id="PRU00047"/>
    </source>
</evidence>
<evidence type="ECO:0000256" key="11">
    <source>
        <dbReference type="ARBA" id="ARBA00022771"/>
    </source>
</evidence>
<evidence type="ECO:0000256" key="3">
    <source>
        <dbReference type="ARBA" id="ARBA00022562"/>
    </source>
</evidence>
<dbReference type="GO" id="GO:0055036">
    <property type="term" value="C:virion membrane"/>
    <property type="evidence" value="ECO:0007669"/>
    <property type="project" value="UniProtKB-SubCell"/>
</dbReference>
<evidence type="ECO:0000313" key="22">
    <source>
        <dbReference type="EMBL" id="AAA51642.1"/>
    </source>
</evidence>
<evidence type="ECO:0000256" key="19">
    <source>
        <dbReference type="RuleBase" id="RU004487"/>
    </source>
</evidence>
<dbReference type="PROSITE" id="PS50158">
    <property type="entry name" value="ZF_CCHC"/>
    <property type="match status" value="2"/>
</dbReference>
<evidence type="ECO:0000256" key="16">
    <source>
        <dbReference type="ARBA" id="ARBA00023200"/>
    </source>
</evidence>
<dbReference type="SMART" id="SM00343">
    <property type="entry name" value="ZnF_C2HC"/>
    <property type="match status" value="2"/>
</dbReference>
<keyword evidence="8 19" id="KW-0479">Metal-binding</keyword>
<evidence type="ECO:0000256" key="2">
    <source>
        <dbReference type="ARBA" id="ARBA00022561"/>
    </source>
</evidence>
<dbReference type="Gene3D" id="4.10.60.10">
    <property type="entry name" value="Zinc finger, CCHC-type"/>
    <property type="match status" value="1"/>
</dbReference>
<keyword evidence="16 19" id="KW-1035">Host cytoplasm</keyword>
<dbReference type="Gene3D" id="1.20.5.760">
    <property type="entry name" value="Single helix bin"/>
    <property type="match status" value="1"/>
</dbReference>
<dbReference type="PANTHER" id="PTHR40389">
    <property type="entry name" value="ENDOGENOUS RETROVIRUS GROUP K MEMBER 24 GAG POLYPROTEIN-RELATED"/>
    <property type="match status" value="1"/>
</dbReference>
<feature type="domain" description="CCHC-type" evidence="21">
    <location>
        <begin position="394"/>
        <end position="410"/>
    </location>
</feature>
<dbReference type="Pfam" id="PF00607">
    <property type="entry name" value="Gag_p24"/>
    <property type="match status" value="1"/>
</dbReference>
<evidence type="ECO:0000256" key="14">
    <source>
        <dbReference type="ARBA" id="ARBA00022884"/>
    </source>
</evidence>
<dbReference type="Pfam" id="PF00098">
    <property type="entry name" value="zf-CCHC"/>
    <property type="match status" value="2"/>
</dbReference>
<evidence type="ECO:0000256" key="7">
    <source>
        <dbReference type="ARBA" id="ARBA00022707"/>
    </source>
</evidence>
<dbReference type="SUPFAM" id="SSF47943">
    <property type="entry name" value="Retrovirus capsid protein, N-terminal core domain"/>
    <property type="match status" value="1"/>
</dbReference>
<dbReference type="SUPFAM" id="SSF57756">
    <property type="entry name" value="Retrovirus zinc finger-like domains"/>
    <property type="match status" value="1"/>
</dbReference>
<evidence type="ECO:0000256" key="12">
    <source>
        <dbReference type="ARBA" id="ARBA00022833"/>
    </source>
</evidence>
<evidence type="ECO:0000256" key="4">
    <source>
        <dbReference type="ARBA" id="ARBA00022581"/>
    </source>
</evidence>
<dbReference type="InterPro" id="IPR010999">
    <property type="entry name" value="Retrovr_matrix"/>
</dbReference>
<dbReference type="InterPro" id="IPR012344">
    <property type="entry name" value="Matrix_HIV/RSV_N"/>
</dbReference>
<organismHost>
    <name type="scientific">Pan troglodytes</name>
    <name type="common">Chimpanzee</name>
    <dbReference type="NCBI Taxonomy" id="9598"/>
</organismHost>
<keyword evidence="11 18" id="KW-0863">Zinc-finger</keyword>
<keyword evidence="17" id="KW-0449">Lipoprotein</keyword>
<protein>
    <recommendedName>
        <fullName evidence="19">Gag polyprotein</fullName>
    </recommendedName>
    <component>
        <recommendedName>
            <fullName evidence="19">Matrix protein p17</fullName>
            <shortName evidence="19">MA</shortName>
        </recommendedName>
    </component>
</protein>
<evidence type="ECO:0000256" key="17">
    <source>
        <dbReference type="ARBA" id="ARBA00023288"/>
    </source>
</evidence>
<comment type="subcellular location">
    <molecule>Matrix protein p17</molecule>
    <subcellularLocation>
        <location evidence="19">Virion membrane</location>
        <topology evidence="19">Lipid-anchor</topology>
    </subcellularLocation>
    <subcellularLocation>
        <location evidence="19">Host nucleus</location>
    </subcellularLocation>
    <subcellularLocation>
        <location evidence="19">Host cytoplasm</location>
    </subcellularLocation>
</comment>
<keyword evidence="5" id="KW-1188">Viral release from host cell</keyword>
<dbReference type="GO" id="GO:0030430">
    <property type="term" value="C:host cell cytoplasm"/>
    <property type="evidence" value="ECO:0007669"/>
    <property type="project" value="UniProtKB-SubCell"/>
</dbReference>
<dbReference type="Gene3D" id="1.10.1200.30">
    <property type="match status" value="1"/>
</dbReference>
<name>Q87763_SIV</name>
<proteinExistence type="predicted"/>
<keyword evidence="2 19" id="KW-0167">Capsid protein</keyword>
<dbReference type="InterPro" id="IPR036875">
    <property type="entry name" value="Znf_CCHC_sf"/>
</dbReference>
<keyword evidence="1" id="KW-1187">Viral budding via the host ESCRT complexes</keyword>
<dbReference type="InterPro" id="IPR045345">
    <property type="entry name" value="Gag_p24_C"/>
</dbReference>
<comment type="PTM">
    <molecule>Gag-Pol polyprotein</molecule>
    <text evidence="19">Specific enzymatic cleavages by the viral protease yield mature proteins.</text>
</comment>
<keyword evidence="7" id="KW-0519">Myristate</keyword>
<keyword evidence="14 19" id="KW-0694">RNA-binding</keyword>
<dbReference type="GO" id="GO:0005198">
    <property type="term" value="F:structural molecule activity"/>
    <property type="evidence" value="ECO:0007669"/>
    <property type="project" value="InterPro"/>
</dbReference>
<keyword evidence="12 19" id="KW-0862">Zinc</keyword>
<evidence type="ECO:0000256" key="5">
    <source>
        <dbReference type="ARBA" id="ARBA00022612"/>
    </source>
</evidence>
<keyword evidence="9" id="KW-0677">Repeat</keyword>
<dbReference type="InterPro" id="IPR000071">
    <property type="entry name" value="Lentvrl_matrix_N"/>
</dbReference>
<dbReference type="GO" id="GO:0003723">
    <property type="term" value="F:RNA binding"/>
    <property type="evidence" value="ECO:0007669"/>
    <property type="project" value="UniProtKB-KW"/>
</dbReference>
<sequence length="513" mass="57197">MGSGSSALSGRKLDQFEHIRLRPNGKKKYQLKHLIWAGKEMERFGLHEKLLETEEGCKKIIEVLLPLEPTGSEGLKSLFNLTCVICCIHQEAKVKDTEEAVIRIKQQCHLVDKGENAAKGIDKTTPTPSGRSQNYPAQQQNNVWVHVPLSPRTLNAWVKVIEEKKFGAEIVPMFQALSEGCTPYDVNQMLNVLGDHQGALQIVKEVINEEAAQWDITHPPPAGPLPAGQLRDPRGSDIAGTTSTIQEQLEWIYTANPRIDVGAIYRRWVIAGLQKCVRMYNPTGVLDIRQGPRESFSDYVDRFYKALRAEQASQDVKNWMTDTLLIQNANPECKVILKGLGMHPTLEEMLTACQGVGGPQYKAKLMVEMMNQMQGVNMVQQAGIGGRGRGRPVKCYKCGKFGHVQKNCTQKGPVVCLKCGKPGHFARDCRGAVNFLGYGRWMGAKPKNFLEHRAAVPSAPPPPHNPGAYDEATRLLEKYTQEGAQQRRKVEKSSQAGREEEDYSLKSLFGEDQ</sequence>
<dbReference type="PRINTS" id="PR00234">
    <property type="entry name" value="HIV1MATRIX"/>
</dbReference>
<dbReference type="GO" id="GO:0008270">
    <property type="term" value="F:zinc ion binding"/>
    <property type="evidence" value="ECO:0007669"/>
    <property type="project" value="UniProtKB-KW"/>
</dbReference>
<dbReference type="GO" id="GO:0075523">
    <property type="term" value="P:viral translational frameshifting"/>
    <property type="evidence" value="ECO:0007669"/>
    <property type="project" value="UniProtKB-KW"/>
</dbReference>
<dbReference type="SUPFAM" id="SSF47353">
    <property type="entry name" value="Retrovirus capsid dimerization domain-like"/>
    <property type="match status" value="1"/>
</dbReference>
<dbReference type="Gene3D" id="1.10.375.10">
    <property type="entry name" value="Human Immunodeficiency Virus Type 1 Capsid Protein"/>
    <property type="match status" value="1"/>
</dbReference>
<organism evidence="22">
    <name type="scientific">Simian immunodeficiency virus</name>
    <name type="common">SIV</name>
    <dbReference type="NCBI Taxonomy" id="11723"/>
    <lineage>
        <taxon>Viruses</taxon>
        <taxon>Riboviria</taxon>
        <taxon>Pararnavirae</taxon>
        <taxon>Artverviricota</taxon>
        <taxon>Revtraviricetes</taxon>
        <taxon>Ortervirales</taxon>
        <taxon>Retroviridae</taxon>
        <taxon>Orthoretrovirinae</taxon>
        <taxon>Lentivirus</taxon>
        <taxon>Lentivirus simimdef</taxon>
    </lineage>
</organism>
<evidence type="ECO:0000256" key="9">
    <source>
        <dbReference type="ARBA" id="ARBA00022737"/>
    </source>
</evidence>
<feature type="domain" description="CCHC-type" evidence="21">
    <location>
        <begin position="416"/>
        <end position="430"/>
    </location>
</feature>
<dbReference type="InterPro" id="IPR008919">
    <property type="entry name" value="Retrov_capsid_N"/>
</dbReference>
<dbReference type="Pfam" id="PF19317">
    <property type="entry name" value="Gag_p24_C"/>
    <property type="match status" value="1"/>
</dbReference>
<evidence type="ECO:0000256" key="1">
    <source>
        <dbReference type="ARBA" id="ARBA00022462"/>
    </source>
</evidence>
<dbReference type="InterPro" id="IPR001878">
    <property type="entry name" value="Znf_CCHC"/>
</dbReference>
<dbReference type="InterPro" id="IPR050195">
    <property type="entry name" value="Primate_lentivir_Gag_pol-like"/>
</dbReference>
<feature type="compositionally biased region" description="Basic and acidic residues" evidence="20">
    <location>
        <begin position="471"/>
        <end position="480"/>
    </location>
</feature>
<keyword evidence="6" id="KW-1198">Viral budding</keyword>
<evidence type="ECO:0000256" key="10">
    <source>
        <dbReference type="ARBA" id="ARBA00022758"/>
    </source>
</evidence>
<keyword evidence="10" id="KW-0688">Ribosomal frameshifting</keyword>
<dbReference type="Pfam" id="PF00540">
    <property type="entry name" value="Gag_p17"/>
    <property type="match status" value="1"/>
</dbReference>
<reference evidence="22" key="1">
    <citation type="journal article" date="1990" name="J. Virol.">
        <title>Simian immunodeficiency viruses from African green monkeys display unusual genetic diversity.</title>
        <authorList>
            <person name="Johnson P.R."/>
            <person name="Fomsgaard A."/>
            <person name="Allan J.S."/>
            <person name="Gravell M."/>
            <person name="London W.T."/>
            <person name="Olmstead R.A."/>
            <person name="Hirsch V.M."/>
        </authorList>
    </citation>
    <scope>NUCLEOTIDE SEQUENCE</scope>
    <source>
        <strain evidence="22">Ver-1</strain>
    </source>
</reference>
<evidence type="ECO:0000256" key="15">
    <source>
        <dbReference type="ARBA" id="ARBA00023086"/>
    </source>
</evidence>
<dbReference type="SUPFAM" id="SSF47836">
    <property type="entry name" value="Retroviral matrix proteins"/>
    <property type="match status" value="1"/>
</dbReference>
<evidence type="ECO:0000256" key="8">
    <source>
        <dbReference type="ARBA" id="ARBA00022723"/>
    </source>
</evidence>
<dbReference type="GO" id="GO:0019013">
    <property type="term" value="C:viral nucleocapsid"/>
    <property type="evidence" value="ECO:0007669"/>
    <property type="project" value="UniProtKB-KW"/>
</dbReference>
<keyword evidence="4 19" id="KW-0945">Host-virus interaction</keyword>
<evidence type="ECO:0000256" key="20">
    <source>
        <dbReference type="SAM" id="MobiDB-lite"/>
    </source>
</evidence>
<dbReference type="EMBL" id="AH002582">
    <property type="protein sequence ID" value="AAA51642.1"/>
    <property type="molecule type" value="Genomic_DNA"/>
</dbReference>
<evidence type="ECO:0000256" key="13">
    <source>
        <dbReference type="ARBA" id="ARBA00022844"/>
    </source>
</evidence>
<dbReference type="PANTHER" id="PTHR40389:SF3">
    <property type="entry name" value="IGE-BINDING PROTEIN"/>
    <property type="match status" value="1"/>
</dbReference>
<dbReference type="GO" id="GO:0039702">
    <property type="term" value="P:viral budding via host ESCRT complex"/>
    <property type="evidence" value="ECO:0007669"/>
    <property type="project" value="UniProtKB-KW"/>
</dbReference>
<comment type="subcellular location">
    <subcellularLocation>
        <location evidence="19">Virion</location>
    </subcellularLocation>
    <subcellularLocation>
        <location evidence="19">Host cytoplasm</location>
    </subcellularLocation>
    <subcellularLocation>
        <location evidence="19">Host nucleus</location>
    </subcellularLocation>
</comment>
<evidence type="ECO:0000259" key="21">
    <source>
        <dbReference type="PROSITE" id="PS50158"/>
    </source>
</evidence>
<dbReference type="GO" id="GO:0042025">
    <property type="term" value="C:host cell nucleus"/>
    <property type="evidence" value="ECO:0007669"/>
    <property type="project" value="UniProtKB-SubCell"/>
</dbReference>
<keyword evidence="15 19" id="KW-0543">Viral nucleoprotein</keyword>
<dbReference type="Gene3D" id="1.10.150.90">
    <property type="entry name" value="Immunodeficiency lentiviruses, gag gene matrix protein p17"/>
    <property type="match status" value="1"/>
</dbReference>
<dbReference type="InterPro" id="IPR008916">
    <property type="entry name" value="Retrov_capsid_C"/>
</dbReference>